<gene>
    <name evidence="11" type="ORF">EVA97_02980</name>
</gene>
<dbReference type="SUPFAM" id="SSF53738">
    <property type="entry name" value="Phosphoglucomutase, first 3 domains"/>
    <property type="match status" value="1"/>
</dbReference>
<dbReference type="InterPro" id="IPR005844">
    <property type="entry name" value="A-D-PHexomutase_a/b/a-I"/>
</dbReference>
<evidence type="ECO:0000256" key="2">
    <source>
        <dbReference type="ARBA" id="ARBA00001946"/>
    </source>
</evidence>
<comment type="caution">
    <text evidence="11">The sequence shown here is derived from an EMBL/GenBank/DDBJ whole genome shotgun (WGS) entry which is preliminary data.</text>
</comment>
<evidence type="ECO:0000256" key="6">
    <source>
        <dbReference type="ARBA" id="ARBA00022553"/>
    </source>
</evidence>
<dbReference type="InterPro" id="IPR016066">
    <property type="entry name" value="A-D-PHexomutase_CS"/>
</dbReference>
<comment type="catalytic activity">
    <reaction evidence="1">
        <text>alpha-D-mannose 1-phosphate = D-mannose 6-phosphate</text>
        <dbReference type="Rhea" id="RHEA:11140"/>
        <dbReference type="ChEBI" id="CHEBI:58409"/>
        <dbReference type="ChEBI" id="CHEBI:58735"/>
        <dbReference type="EC" id="5.4.2.8"/>
    </reaction>
</comment>
<dbReference type="PANTHER" id="PTHR43771:SF2">
    <property type="entry name" value="PHOSPHOMANNOMUTASE_PHOSPHOGLUCOMUTASE"/>
    <property type="match status" value="1"/>
</dbReference>
<dbReference type="EC" id="5.4.2.8" evidence="5"/>
<dbReference type="EMBL" id="SHBJ01000017">
    <property type="protein sequence ID" value="RZO28181.1"/>
    <property type="molecule type" value="Genomic_DNA"/>
</dbReference>
<evidence type="ECO:0000256" key="9">
    <source>
        <dbReference type="ARBA" id="ARBA00023235"/>
    </source>
</evidence>
<evidence type="ECO:0000313" key="12">
    <source>
        <dbReference type="Proteomes" id="UP000315283"/>
    </source>
</evidence>
<sequence>MEITESIFREYDIRGIYPEEINEDVINLIAKAISIKCIKEGISEICIGRDGRLSGESLLDSLSVSLSNFGINVINIGLTSTPLLYFAAKKNKYKSGVMVTGSHNPKNYNGVKLVINDKPVSGSEILQLIINEEELSSNDPGQITFKDIREEYLQEVTKNIHIKSEIKVVIDCGNG</sequence>
<evidence type="ECO:0000256" key="5">
    <source>
        <dbReference type="ARBA" id="ARBA00012730"/>
    </source>
</evidence>
<evidence type="ECO:0000256" key="7">
    <source>
        <dbReference type="ARBA" id="ARBA00022723"/>
    </source>
</evidence>
<keyword evidence="7" id="KW-0479">Metal-binding</keyword>
<evidence type="ECO:0000256" key="4">
    <source>
        <dbReference type="ARBA" id="ARBA00010231"/>
    </source>
</evidence>
<dbReference type="GO" id="GO:0004615">
    <property type="term" value="F:phosphomannomutase activity"/>
    <property type="evidence" value="ECO:0007669"/>
    <property type="project" value="UniProtKB-EC"/>
</dbReference>
<comment type="pathway">
    <text evidence="3">Nucleotide-sugar biosynthesis; GDP-alpha-D-mannose biosynthesis; alpha-D-mannose 1-phosphate from D-fructose 6-phosphate: step 2/2.</text>
</comment>
<dbReference type="PRINTS" id="PR00509">
    <property type="entry name" value="PGMPMM"/>
</dbReference>
<evidence type="ECO:0000256" key="1">
    <source>
        <dbReference type="ARBA" id="ARBA00000586"/>
    </source>
</evidence>
<name>A0A520N3V4_9GAMM</name>
<organism evidence="11 12">
    <name type="scientific">SAR86 cluster bacterium</name>
    <dbReference type="NCBI Taxonomy" id="2030880"/>
    <lineage>
        <taxon>Bacteria</taxon>
        <taxon>Pseudomonadati</taxon>
        <taxon>Pseudomonadota</taxon>
        <taxon>Gammaproteobacteria</taxon>
        <taxon>SAR86 cluster</taxon>
    </lineage>
</organism>
<keyword evidence="8" id="KW-0460">Magnesium</keyword>
<comment type="similarity">
    <text evidence="4">Belongs to the phosphohexose mutase family.</text>
</comment>
<dbReference type="Pfam" id="PF02878">
    <property type="entry name" value="PGM_PMM_I"/>
    <property type="match status" value="1"/>
</dbReference>
<protein>
    <recommendedName>
        <fullName evidence="5">phosphomannomutase</fullName>
        <ecNumber evidence="5">5.4.2.8</ecNumber>
    </recommendedName>
</protein>
<dbReference type="PANTHER" id="PTHR43771">
    <property type="entry name" value="PHOSPHOMANNOMUTASE"/>
    <property type="match status" value="1"/>
</dbReference>
<proteinExistence type="inferred from homology"/>
<evidence type="ECO:0000256" key="3">
    <source>
        <dbReference type="ARBA" id="ARBA00004699"/>
    </source>
</evidence>
<evidence type="ECO:0000313" key="11">
    <source>
        <dbReference type="EMBL" id="RZO28181.1"/>
    </source>
</evidence>
<keyword evidence="9" id="KW-0413">Isomerase</keyword>
<comment type="cofactor">
    <cofactor evidence="2">
        <name>Mg(2+)</name>
        <dbReference type="ChEBI" id="CHEBI:18420"/>
    </cofactor>
</comment>
<dbReference type="PROSITE" id="PS00710">
    <property type="entry name" value="PGM_PMM"/>
    <property type="match status" value="1"/>
</dbReference>
<dbReference type="InterPro" id="IPR005841">
    <property type="entry name" value="Alpha-D-phosphohexomutase_SF"/>
</dbReference>
<reference evidence="11 12" key="1">
    <citation type="submission" date="2019-02" db="EMBL/GenBank/DDBJ databases">
        <title>Prokaryotic population dynamics and viral predation in marine succession experiment using metagenomics: the confinement effect.</title>
        <authorList>
            <person name="Haro-Moreno J.M."/>
            <person name="Rodriguez-Valera F."/>
            <person name="Lopez-Perez M."/>
        </authorList>
    </citation>
    <scope>NUCLEOTIDE SEQUENCE [LARGE SCALE GENOMIC DNA]</scope>
    <source>
        <strain evidence="11">MED-G164</strain>
    </source>
</reference>
<dbReference type="GO" id="GO:0000287">
    <property type="term" value="F:magnesium ion binding"/>
    <property type="evidence" value="ECO:0007669"/>
    <property type="project" value="InterPro"/>
</dbReference>
<dbReference type="Gene3D" id="3.40.120.10">
    <property type="entry name" value="Alpha-D-Glucose-1,6-Bisphosphate, subunit A, domain 3"/>
    <property type="match status" value="1"/>
</dbReference>
<accession>A0A520N3V4</accession>
<keyword evidence="6" id="KW-0597">Phosphoprotein</keyword>
<feature type="non-terminal residue" evidence="11">
    <location>
        <position position="175"/>
    </location>
</feature>
<feature type="domain" description="Alpha-D-phosphohexomutase alpha/beta/alpha" evidence="10">
    <location>
        <begin position="7"/>
        <end position="121"/>
    </location>
</feature>
<evidence type="ECO:0000256" key="8">
    <source>
        <dbReference type="ARBA" id="ARBA00022842"/>
    </source>
</evidence>
<dbReference type="Proteomes" id="UP000315283">
    <property type="component" value="Unassembled WGS sequence"/>
</dbReference>
<dbReference type="AlphaFoldDB" id="A0A520N3V4"/>
<evidence type="ECO:0000259" key="10">
    <source>
        <dbReference type="Pfam" id="PF02878"/>
    </source>
</evidence>
<dbReference type="InterPro" id="IPR016055">
    <property type="entry name" value="A-D-PHexomutase_a/b/a-I/II/III"/>
</dbReference>
<dbReference type="GO" id="GO:0005975">
    <property type="term" value="P:carbohydrate metabolic process"/>
    <property type="evidence" value="ECO:0007669"/>
    <property type="project" value="InterPro"/>
</dbReference>